<dbReference type="SUPFAM" id="SSF48403">
    <property type="entry name" value="Ankyrin repeat"/>
    <property type="match status" value="1"/>
</dbReference>
<keyword evidence="1" id="KW-0677">Repeat</keyword>
<evidence type="ECO:0008006" key="6">
    <source>
        <dbReference type="Google" id="ProtNLM"/>
    </source>
</evidence>
<evidence type="ECO:0000256" key="3">
    <source>
        <dbReference type="SAM" id="MobiDB-lite"/>
    </source>
</evidence>
<evidence type="ECO:0000256" key="2">
    <source>
        <dbReference type="ARBA" id="ARBA00023043"/>
    </source>
</evidence>
<dbReference type="Proteomes" id="UP001283341">
    <property type="component" value="Unassembled WGS sequence"/>
</dbReference>
<evidence type="ECO:0000313" key="5">
    <source>
        <dbReference type="Proteomes" id="UP001283341"/>
    </source>
</evidence>
<dbReference type="PANTHER" id="PTHR24189">
    <property type="entry name" value="MYOTROPHIN"/>
    <property type="match status" value="1"/>
</dbReference>
<accession>A0AAE0M7P5</accession>
<dbReference type="InterPro" id="IPR050745">
    <property type="entry name" value="Multifunctional_regulatory"/>
</dbReference>
<evidence type="ECO:0000313" key="4">
    <source>
        <dbReference type="EMBL" id="KAK3321980.1"/>
    </source>
</evidence>
<name>A0AAE0M7P5_9PEZI</name>
<comment type="caution">
    <text evidence="4">The sequence shown here is derived from an EMBL/GenBank/DDBJ whole genome shotgun (WGS) entry which is preliminary data.</text>
</comment>
<evidence type="ECO:0000256" key="1">
    <source>
        <dbReference type="ARBA" id="ARBA00022737"/>
    </source>
</evidence>
<dbReference type="PANTHER" id="PTHR24189:SF50">
    <property type="entry name" value="ANKYRIN REPEAT AND SOCS BOX PROTEIN 2"/>
    <property type="match status" value="1"/>
</dbReference>
<protein>
    <recommendedName>
        <fullName evidence="6">Ankyrin repeat protein</fullName>
    </recommendedName>
</protein>
<gene>
    <name evidence="4" type="ORF">B0H66DRAFT_185554</name>
</gene>
<dbReference type="Gene3D" id="1.25.40.20">
    <property type="entry name" value="Ankyrin repeat-containing domain"/>
    <property type="match status" value="1"/>
</dbReference>
<feature type="region of interest" description="Disordered" evidence="3">
    <location>
        <begin position="278"/>
        <end position="298"/>
    </location>
</feature>
<proteinExistence type="predicted"/>
<sequence length="352" mass="39610">MRVDLRQIFCLHAGSRIKLDNGDDDLAFRRWLSLPREEQAIPTNKPNQSFIRHGLKALGLDDINLPVKLTIRSANTHKKPWPRSQIVSPLTKACVDRPPADPETIEALLERGYRVDGPFTRFRLHDDPLSRLWLLKPPLDTMIPLQYILARIYAGGSLPGDDRRVRALVKHGAANSRVPGDNTPLIFWVLESMSNRYTTEKLHIIHLLLENLNLEVRDEKGRTPLLHVLRNIHSPDGTLALTEQICFAFLERGASVNARQRQSGATALHTACRLPREGHNGIDQWGPPSGEQRGSEPERYVDADGRIPNIIRMLLAFGADTDAVDSEGKTALHFARLHGWDVEVPELSGRLI</sequence>
<organism evidence="4 5">
    <name type="scientific">Apodospora peruviana</name>
    <dbReference type="NCBI Taxonomy" id="516989"/>
    <lineage>
        <taxon>Eukaryota</taxon>
        <taxon>Fungi</taxon>
        <taxon>Dikarya</taxon>
        <taxon>Ascomycota</taxon>
        <taxon>Pezizomycotina</taxon>
        <taxon>Sordariomycetes</taxon>
        <taxon>Sordariomycetidae</taxon>
        <taxon>Sordariales</taxon>
        <taxon>Lasiosphaeriaceae</taxon>
        <taxon>Apodospora</taxon>
    </lineage>
</organism>
<keyword evidence="2" id="KW-0040">ANK repeat</keyword>
<dbReference type="InterPro" id="IPR036770">
    <property type="entry name" value="Ankyrin_rpt-contain_sf"/>
</dbReference>
<dbReference type="AlphaFoldDB" id="A0AAE0M7P5"/>
<dbReference type="EMBL" id="JAUEDM010000003">
    <property type="protein sequence ID" value="KAK3321980.1"/>
    <property type="molecule type" value="Genomic_DNA"/>
</dbReference>
<reference evidence="4" key="2">
    <citation type="submission" date="2023-06" db="EMBL/GenBank/DDBJ databases">
        <authorList>
            <consortium name="Lawrence Berkeley National Laboratory"/>
            <person name="Haridas S."/>
            <person name="Hensen N."/>
            <person name="Bonometti L."/>
            <person name="Westerberg I."/>
            <person name="Brannstrom I.O."/>
            <person name="Guillou S."/>
            <person name="Cros-Aarteil S."/>
            <person name="Calhoun S."/>
            <person name="Kuo A."/>
            <person name="Mondo S."/>
            <person name="Pangilinan J."/>
            <person name="Riley R."/>
            <person name="Labutti K."/>
            <person name="Andreopoulos B."/>
            <person name="Lipzen A."/>
            <person name="Chen C."/>
            <person name="Yanf M."/>
            <person name="Daum C."/>
            <person name="Ng V."/>
            <person name="Clum A."/>
            <person name="Steindorff A."/>
            <person name="Ohm R."/>
            <person name="Martin F."/>
            <person name="Silar P."/>
            <person name="Natvig D."/>
            <person name="Lalanne C."/>
            <person name="Gautier V."/>
            <person name="Ament-Velasquez S.L."/>
            <person name="Kruys A."/>
            <person name="Hutchinson M.I."/>
            <person name="Powell A.J."/>
            <person name="Barry K."/>
            <person name="Miller A.N."/>
            <person name="Grigoriev I.V."/>
            <person name="Debuchy R."/>
            <person name="Gladieux P."/>
            <person name="Thoren M.H."/>
            <person name="Johannesson H."/>
        </authorList>
    </citation>
    <scope>NUCLEOTIDE SEQUENCE</scope>
    <source>
        <strain evidence="4">CBS 118394</strain>
    </source>
</reference>
<keyword evidence="5" id="KW-1185">Reference proteome</keyword>
<reference evidence="4" key="1">
    <citation type="journal article" date="2023" name="Mol. Phylogenet. Evol.">
        <title>Genome-scale phylogeny and comparative genomics of the fungal order Sordariales.</title>
        <authorList>
            <person name="Hensen N."/>
            <person name="Bonometti L."/>
            <person name="Westerberg I."/>
            <person name="Brannstrom I.O."/>
            <person name="Guillou S."/>
            <person name="Cros-Aarteil S."/>
            <person name="Calhoun S."/>
            <person name="Haridas S."/>
            <person name="Kuo A."/>
            <person name="Mondo S."/>
            <person name="Pangilinan J."/>
            <person name="Riley R."/>
            <person name="LaButti K."/>
            <person name="Andreopoulos B."/>
            <person name="Lipzen A."/>
            <person name="Chen C."/>
            <person name="Yan M."/>
            <person name="Daum C."/>
            <person name="Ng V."/>
            <person name="Clum A."/>
            <person name="Steindorff A."/>
            <person name="Ohm R.A."/>
            <person name="Martin F."/>
            <person name="Silar P."/>
            <person name="Natvig D.O."/>
            <person name="Lalanne C."/>
            <person name="Gautier V."/>
            <person name="Ament-Velasquez S.L."/>
            <person name="Kruys A."/>
            <person name="Hutchinson M.I."/>
            <person name="Powell A.J."/>
            <person name="Barry K."/>
            <person name="Miller A.N."/>
            <person name="Grigoriev I.V."/>
            <person name="Debuchy R."/>
            <person name="Gladieux P."/>
            <person name="Hiltunen Thoren M."/>
            <person name="Johannesson H."/>
        </authorList>
    </citation>
    <scope>NUCLEOTIDE SEQUENCE</scope>
    <source>
        <strain evidence="4">CBS 118394</strain>
    </source>
</reference>